<organism evidence="1 2">
    <name type="scientific">Sphaerimonospora cavernae</name>
    <dbReference type="NCBI Taxonomy" id="1740611"/>
    <lineage>
        <taxon>Bacteria</taxon>
        <taxon>Bacillati</taxon>
        <taxon>Actinomycetota</taxon>
        <taxon>Actinomycetes</taxon>
        <taxon>Streptosporangiales</taxon>
        <taxon>Streptosporangiaceae</taxon>
        <taxon>Sphaerimonospora</taxon>
    </lineage>
</organism>
<dbReference type="GO" id="GO:0032259">
    <property type="term" value="P:methylation"/>
    <property type="evidence" value="ECO:0007669"/>
    <property type="project" value="UniProtKB-KW"/>
</dbReference>
<evidence type="ECO:0000313" key="1">
    <source>
        <dbReference type="EMBL" id="MFC0862572.1"/>
    </source>
</evidence>
<sequence>MSDERAVPELNTSVPHPARMYDYYLGGKDNFAADREAAEKVVAAAGGGIEAARLIVGENRKFLTRAVRMLVESGIEQFLDLGTGIPTSPNVHETAQQVNPKVRVVYVDNDPIVLVHARALMASGDAGKTTIAQADVREPEKILGHPEVLGTLDLDRPMAIMLVAVLHFLRDSDDPYGVVARLLAAAPAGSYLVISHVTQDFDPEAASRGAQVYDKATAPMVARTRDEVVRFFDGLELLDPGVVQVSHWRPDGPVPYFPNNAPWVWGGVARKPE</sequence>
<name>A0ABV6U289_9ACTN</name>
<dbReference type="PIRSF" id="PIRSF017393">
    <property type="entry name" value="MTase_SAV2177"/>
    <property type="match status" value="1"/>
</dbReference>
<dbReference type="InterPro" id="IPR006764">
    <property type="entry name" value="SAM_dep_MeTrfase_SAV2177_type"/>
</dbReference>
<protein>
    <submittedName>
        <fullName evidence="1">SAM-dependent methyltransferase</fullName>
        <ecNumber evidence="1">2.1.1.-</ecNumber>
    </submittedName>
</protein>
<dbReference type="GO" id="GO:0008168">
    <property type="term" value="F:methyltransferase activity"/>
    <property type="evidence" value="ECO:0007669"/>
    <property type="project" value="UniProtKB-KW"/>
</dbReference>
<dbReference type="InterPro" id="IPR029063">
    <property type="entry name" value="SAM-dependent_MTases_sf"/>
</dbReference>
<keyword evidence="1" id="KW-0489">Methyltransferase</keyword>
<dbReference type="Gene3D" id="3.40.50.150">
    <property type="entry name" value="Vaccinia Virus protein VP39"/>
    <property type="match status" value="1"/>
</dbReference>
<accession>A0ABV6U289</accession>
<dbReference type="Pfam" id="PF04672">
    <property type="entry name" value="Methyltransf_19"/>
    <property type="match status" value="1"/>
</dbReference>
<evidence type="ECO:0000313" key="2">
    <source>
        <dbReference type="Proteomes" id="UP001589870"/>
    </source>
</evidence>
<keyword evidence="1" id="KW-0808">Transferase</keyword>
<gene>
    <name evidence="1" type="ORF">ACFHYQ_09725</name>
</gene>
<proteinExistence type="predicted"/>
<keyword evidence="2" id="KW-1185">Reference proteome</keyword>
<dbReference type="SUPFAM" id="SSF53335">
    <property type="entry name" value="S-adenosyl-L-methionine-dependent methyltransferases"/>
    <property type="match status" value="1"/>
</dbReference>
<dbReference type="EC" id="2.1.1.-" evidence="1"/>
<dbReference type="Proteomes" id="UP001589870">
    <property type="component" value="Unassembled WGS sequence"/>
</dbReference>
<comment type="caution">
    <text evidence="1">The sequence shown here is derived from an EMBL/GenBank/DDBJ whole genome shotgun (WGS) entry which is preliminary data.</text>
</comment>
<dbReference type="RefSeq" id="WP_394300770.1">
    <property type="nucleotide sequence ID" value="NZ_JBHMQT010000014.1"/>
</dbReference>
<dbReference type="EMBL" id="JBHMQT010000014">
    <property type="protein sequence ID" value="MFC0862572.1"/>
    <property type="molecule type" value="Genomic_DNA"/>
</dbReference>
<reference evidence="1 2" key="1">
    <citation type="submission" date="2024-09" db="EMBL/GenBank/DDBJ databases">
        <authorList>
            <person name="Sun Q."/>
            <person name="Mori K."/>
        </authorList>
    </citation>
    <scope>NUCLEOTIDE SEQUENCE [LARGE SCALE GENOMIC DNA]</scope>
    <source>
        <strain evidence="1 2">TBRC 1851</strain>
    </source>
</reference>